<dbReference type="Gene3D" id="3.90.180.10">
    <property type="entry name" value="Medium-chain alcohol dehydrogenases, catalytic domain"/>
    <property type="match status" value="1"/>
</dbReference>
<dbReference type="PANTHER" id="PTHR43677:SF4">
    <property type="entry name" value="QUINONE OXIDOREDUCTASE-LIKE PROTEIN 2"/>
    <property type="match status" value="1"/>
</dbReference>
<proteinExistence type="predicted"/>
<protein>
    <submittedName>
        <fullName evidence="2">NADPH2:quinone reductase</fullName>
        <ecNumber evidence="2">1.6.5.5</ecNumber>
    </submittedName>
</protein>
<accession>A0A7Y9E9Z7</accession>
<feature type="domain" description="Enoyl reductase (ER)" evidence="1">
    <location>
        <begin position="11"/>
        <end position="322"/>
    </location>
</feature>
<gene>
    <name evidence="2" type="ORF">BJZ21_003973</name>
</gene>
<keyword evidence="3" id="KW-1185">Reference proteome</keyword>
<dbReference type="EC" id="1.6.5.5" evidence="2"/>
<dbReference type="SUPFAM" id="SSF51735">
    <property type="entry name" value="NAD(P)-binding Rossmann-fold domains"/>
    <property type="match status" value="1"/>
</dbReference>
<dbReference type="InterPro" id="IPR002364">
    <property type="entry name" value="Quin_OxRdtase/zeta-crystal_CS"/>
</dbReference>
<organism evidence="2 3">
    <name type="scientific">Nocardioides panaciterrulae</name>
    <dbReference type="NCBI Taxonomy" id="661492"/>
    <lineage>
        <taxon>Bacteria</taxon>
        <taxon>Bacillati</taxon>
        <taxon>Actinomycetota</taxon>
        <taxon>Actinomycetes</taxon>
        <taxon>Propionibacteriales</taxon>
        <taxon>Nocardioidaceae</taxon>
        <taxon>Nocardioides</taxon>
    </lineage>
</organism>
<dbReference type="GO" id="GO:0008270">
    <property type="term" value="F:zinc ion binding"/>
    <property type="evidence" value="ECO:0007669"/>
    <property type="project" value="InterPro"/>
</dbReference>
<dbReference type="RefSeq" id="WP_179665356.1">
    <property type="nucleotide sequence ID" value="NZ_JACCBG010000001.1"/>
</dbReference>
<dbReference type="CDD" id="cd08241">
    <property type="entry name" value="QOR1"/>
    <property type="match status" value="1"/>
</dbReference>
<dbReference type="PROSITE" id="PS01162">
    <property type="entry name" value="QOR_ZETA_CRYSTAL"/>
    <property type="match status" value="1"/>
</dbReference>
<evidence type="ECO:0000313" key="2">
    <source>
        <dbReference type="EMBL" id="NYD43890.1"/>
    </source>
</evidence>
<reference evidence="2 3" key="1">
    <citation type="submission" date="2020-07" db="EMBL/GenBank/DDBJ databases">
        <title>Sequencing the genomes of 1000 actinobacteria strains.</title>
        <authorList>
            <person name="Klenk H.-P."/>
        </authorList>
    </citation>
    <scope>NUCLEOTIDE SEQUENCE [LARGE SCALE GENOMIC DNA]</scope>
    <source>
        <strain evidence="2 3">DSM 21350</strain>
    </source>
</reference>
<dbReference type="SMART" id="SM00829">
    <property type="entry name" value="PKS_ER"/>
    <property type="match status" value="1"/>
</dbReference>
<evidence type="ECO:0000259" key="1">
    <source>
        <dbReference type="SMART" id="SM00829"/>
    </source>
</evidence>
<dbReference type="Proteomes" id="UP000535511">
    <property type="component" value="Unassembled WGS sequence"/>
</dbReference>
<comment type="caution">
    <text evidence="2">The sequence shown here is derived from an EMBL/GenBank/DDBJ whole genome shotgun (WGS) entry which is preliminary data.</text>
</comment>
<name>A0A7Y9E9Z7_9ACTN</name>
<evidence type="ECO:0000313" key="3">
    <source>
        <dbReference type="Proteomes" id="UP000535511"/>
    </source>
</evidence>
<dbReference type="InterPro" id="IPR036291">
    <property type="entry name" value="NAD(P)-bd_dom_sf"/>
</dbReference>
<dbReference type="InterPro" id="IPR011032">
    <property type="entry name" value="GroES-like_sf"/>
</dbReference>
<dbReference type="AlphaFoldDB" id="A0A7Y9E9Z7"/>
<dbReference type="InterPro" id="IPR020843">
    <property type="entry name" value="ER"/>
</dbReference>
<dbReference type="InterPro" id="IPR013154">
    <property type="entry name" value="ADH-like_N"/>
</dbReference>
<dbReference type="GO" id="GO:0003960">
    <property type="term" value="F:quinone reductase (NADPH) activity"/>
    <property type="evidence" value="ECO:0007669"/>
    <property type="project" value="UniProtKB-EC"/>
</dbReference>
<dbReference type="PANTHER" id="PTHR43677">
    <property type="entry name" value="SHORT-CHAIN DEHYDROGENASE/REDUCTASE"/>
    <property type="match status" value="1"/>
</dbReference>
<dbReference type="InterPro" id="IPR051397">
    <property type="entry name" value="Zn-ADH-like_protein"/>
</dbReference>
<dbReference type="Gene3D" id="3.40.50.720">
    <property type="entry name" value="NAD(P)-binding Rossmann-like Domain"/>
    <property type="match status" value="1"/>
</dbReference>
<sequence length="326" mass="34062">MRAVQVLSPTGPADVQVREVDEPTPGPDDVLVEVHRVGVSFPDLLLSRGEYQLKPEPPFTLGVDFAGTVLRPAESGAGGFTEGQRVAGVGPYGGAAERVASPAMSTFPLPDGVSFDEGAALPMNYLTAQFALAERGQLRSGETVLVHGAAGGVGTATIQVARGYGARTIAVVSTREKAGVAERAGADDVVLLDGFKDAAMALTAGVGVDVVVDVVGGEVFTDSLRVLAPQGRLLVVGFAAGQGIPQVKVNRLLLNNVDVRGVGWGAYAMVRPGYMADQWQALVPMMERGVVRPPVGATFALEEFGRALSDMEQRRTLGKSVVRVRD</sequence>
<dbReference type="InterPro" id="IPR013149">
    <property type="entry name" value="ADH-like_C"/>
</dbReference>
<dbReference type="EMBL" id="JACCBG010000001">
    <property type="protein sequence ID" value="NYD43890.1"/>
    <property type="molecule type" value="Genomic_DNA"/>
</dbReference>
<dbReference type="Pfam" id="PF08240">
    <property type="entry name" value="ADH_N"/>
    <property type="match status" value="1"/>
</dbReference>
<keyword evidence="2" id="KW-0560">Oxidoreductase</keyword>
<dbReference type="Pfam" id="PF00107">
    <property type="entry name" value="ADH_zinc_N"/>
    <property type="match status" value="1"/>
</dbReference>
<dbReference type="SUPFAM" id="SSF50129">
    <property type="entry name" value="GroES-like"/>
    <property type="match status" value="1"/>
</dbReference>